<evidence type="ECO:0000313" key="2">
    <source>
        <dbReference type="Proteomes" id="UP000009186"/>
    </source>
</evidence>
<dbReference type="eggNOG" id="ENOG5030QYE">
    <property type="taxonomic scope" value="Bacteria"/>
</dbReference>
<accession>G2Z5N6</accession>
<dbReference type="RefSeq" id="WP_014085285.1">
    <property type="nucleotide sequence ID" value="NC_016001.1"/>
</dbReference>
<name>G2Z5N6_FLABF</name>
<dbReference type="AlphaFoldDB" id="G2Z5N6"/>
<dbReference type="KEGG" id="fbr:FBFL15_2865"/>
<evidence type="ECO:0000313" key="1">
    <source>
        <dbReference type="EMBL" id="CCB70834.1"/>
    </source>
</evidence>
<dbReference type="Proteomes" id="UP000009186">
    <property type="component" value="Chromosome"/>
</dbReference>
<gene>
    <name evidence="1" type="ordered locus">FBFL15_2865</name>
</gene>
<reference evidence="1 2" key="1">
    <citation type="journal article" date="2011" name="Appl. Environ. Microbiol.">
        <title>Complete genome sequence of the fish pathogen Flavobacterium branchiophilum.</title>
        <authorList>
            <consortium name="1:IP"/>
            <consortium name="Microbial Evolutionary Genomics,F-75015 Paris"/>
            <consortium name="France 2:CNRS"/>
            <consortium name="URA2171"/>
            <consortium name="F-75015 Paris,France 3:Unite de Virologie et Immunologie Mol."/>
            <consortium name="INRA,78352 Jouy en Josas Cedex"/>
            <consortium name="France. 4:Unite de Mathemathique"/>
            <consortium name="Informatique et Genome,INRA"/>
            <consortium name="78352 Jouy en Josas Cedex"/>
            <consortium name="France. 5:CEA/Genoscope"/>
            <consortium name="Evry"/>
            <consortium name="France"/>
            <person name="Touchon M."/>
            <person name="Barbier P."/>
            <person name="Bernardet J.F."/>
            <person name="Loux V."/>
            <person name="Vacherie B."/>
            <person name="Barbe V."/>
            <person name="Rocha E.P."/>
            <person name="Duchaud E."/>
        </authorList>
    </citation>
    <scope>NUCLEOTIDE SEQUENCE [LARGE SCALE GENOMIC DNA]</scope>
    <source>
        <strain evidence="1 2">FL-15</strain>
    </source>
</reference>
<dbReference type="HOGENOM" id="CLU_1389195_0_0_10"/>
<keyword evidence="2" id="KW-1185">Reference proteome</keyword>
<proteinExistence type="predicted"/>
<organism evidence="1 2">
    <name type="scientific">Flavobacterium branchiophilum (strain FL-15)</name>
    <dbReference type="NCBI Taxonomy" id="1034807"/>
    <lineage>
        <taxon>Bacteria</taxon>
        <taxon>Pseudomonadati</taxon>
        <taxon>Bacteroidota</taxon>
        <taxon>Flavobacteriia</taxon>
        <taxon>Flavobacteriales</taxon>
        <taxon>Flavobacteriaceae</taxon>
        <taxon>Flavobacterium</taxon>
    </lineage>
</organism>
<protein>
    <submittedName>
        <fullName evidence="1">Uncharacterized protein</fullName>
    </submittedName>
</protein>
<sequence length="194" mass="22925">MRFDLIKQFVEEKISVEEFFNTFYNDDELQKQLEKETDIVPYTNCGSLFLYIATANIQLAPFILNIRDALKKYLIKNNISFIESNNFEKYYSLVSNSMPKWLNVSLDYFIDKIDNNKSNPKELKEQIKKIIERDFISLKNKPKWLQAPNWPIENGKPLIFIGEQDMSEISHDTTKVYVFFNRTGNSFTCVKQSM</sequence>
<dbReference type="EMBL" id="FQ859183">
    <property type="protein sequence ID" value="CCB70834.1"/>
    <property type="molecule type" value="Genomic_DNA"/>
</dbReference>